<name>A0ABT1YM86_9BACL</name>
<evidence type="ECO:0000313" key="2">
    <source>
        <dbReference type="Proteomes" id="UP001300012"/>
    </source>
</evidence>
<reference evidence="1 2" key="1">
    <citation type="submission" date="2022-08" db="EMBL/GenBank/DDBJ databases">
        <title>Paenibacillus endoradicis sp. nov., Paenibacillus radicibacter sp. nov and Paenibacillus pararadicis sp. nov., three cold-adapted plant growth-promoting bacteria isolated from root of Larix gmelinii in Great Khingan.</title>
        <authorList>
            <person name="Xue H."/>
        </authorList>
    </citation>
    <scope>NUCLEOTIDE SEQUENCE [LARGE SCALE GENOMIC DNA]</scope>
    <source>
        <strain evidence="1 2">N5-1-1-5</strain>
    </source>
</reference>
<keyword evidence="2" id="KW-1185">Reference proteome</keyword>
<proteinExistence type="predicted"/>
<sequence length="285" mass="31115">MAQGVVDVYVSKDQSENSLMLIANCGGGLPNDLHLIRDGAKVTLKRGDIEKSIVVNHEIGAECAFNYIEMDTNTAKTFGLQDGSRVLLNYDPESRNLQIQRLTKSRANGLLLPDPRKTRTGAIIIGFSLLSLLGIPHKPGTSITLRLNSVSQKMKVLVPSNELDSDLRLAPSTLRKFGLVPGKFLTLEYDQTSKTLSVLNTSAIASKQRKSTRIKPIKAIKPATMEKPVKASGAPMKMKKVGKSIAQKISKRSNSVKITGALAILAKKNRMGTLKTLTKNRKRIL</sequence>
<dbReference type="EMBL" id="JANQBD010000018">
    <property type="protein sequence ID" value="MCR8634167.1"/>
    <property type="molecule type" value="Genomic_DNA"/>
</dbReference>
<comment type="caution">
    <text evidence="1">The sequence shown here is derived from an EMBL/GenBank/DDBJ whole genome shotgun (WGS) entry which is preliminary data.</text>
</comment>
<accession>A0ABT1YM86</accession>
<evidence type="ECO:0000313" key="1">
    <source>
        <dbReference type="EMBL" id="MCR8634167.1"/>
    </source>
</evidence>
<organism evidence="1 2">
    <name type="scientific">Paenibacillus radicis</name>
    <name type="common">ex Xue et al. 2023</name>
    <dbReference type="NCBI Taxonomy" id="2972489"/>
    <lineage>
        <taxon>Bacteria</taxon>
        <taxon>Bacillati</taxon>
        <taxon>Bacillota</taxon>
        <taxon>Bacilli</taxon>
        <taxon>Bacillales</taxon>
        <taxon>Paenibacillaceae</taxon>
        <taxon>Paenibacillus</taxon>
    </lineage>
</organism>
<dbReference type="RefSeq" id="WP_258215730.1">
    <property type="nucleotide sequence ID" value="NZ_JANQBD010000018.1"/>
</dbReference>
<protein>
    <submittedName>
        <fullName evidence="1">Uncharacterized protein</fullName>
    </submittedName>
</protein>
<gene>
    <name evidence="1" type="ORF">NV381_23530</name>
</gene>
<dbReference type="Proteomes" id="UP001300012">
    <property type="component" value="Unassembled WGS sequence"/>
</dbReference>